<dbReference type="Pfam" id="PF13855">
    <property type="entry name" value="LRR_8"/>
    <property type="match status" value="2"/>
</dbReference>
<dbReference type="RefSeq" id="WP_147912126.1">
    <property type="nucleotide sequence ID" value="NZ_JBHUEJ010000015.1"/>
</dbReference>
<proteinExistence type="predicted"/>
<dbReference type="SMART" id="SM00364">
    <property type="entry name" value="LRR_BAC"/>
    <property type="match status" value="3"/>
</dbReference>
<dbReference type="InterPro" id="IPR001245">
    <property type="entry name" value="Ser-Thr/Tyr_kinase_cat_dom"/>
</dbReference>
<evidence type="ECO:0000256" key="1">
    <source>
        <dbReference type="ARBA" id="ARBA00022614"/>
    </source>
</evidence>
<dbReference type="GO" id="GO:0016301">
    <property type="term" value="F:kinase activity"/>
    <property type="evidence" value="ECO:0007669"/>
    <property type="project" value="UniProtKB-KW"/>
</dbReference>
<dbReference type="InterPro" id="IPR003591">
    <property type="entry name" value="Leu-rich_rpt_typical-subtyp"/>
</dbReference>
<dbReference type="Gene3D" id="1.10.510.10">
    <property type="entry name" value="Transferase(Phosphotransferase) domain 1"/>
    <property type="match status" value="1"/>
</dbReference>
<dbReference type="InterPro" id="IPR011009">
    <property type="entry name" value="Kinase-like_dom_sf"/>
</dbReference>
<reference evidence="5" key="1">
    <citation type="journal article" date="2019" name="Int. J. Syst. Evol. Microbiol.">
        <title>The Global Catalogue of Microorganisms (GCM) 10K type strain sequencing project: providing services to taxonomists for standard genome sequencing and annotation.</title>
        <authorList>
            <consortium name="The Broad Institute Genomics Platform"/>
            <consortium name="The Broad Institute Genome Sequencing Center for Infectious Disease"/>
            <person name="Wu L."/>
            <person name="Ma J."/>
        </authorList>
    </citation>
    <scope>NUCLEOTIDE SEQUENCE [LARGE SCALE GENOMIC DNA]</scope>
    <source>
        <strain evidence="5">LMG 29247</strain>
    </source>
</reference>
<sequence length="423" mass="44537">MRELRLNGQGLRALPAAAYEHADTLELLDLSGNAFDALPDDLHRFSRLRILFASNNRLTDLPASLGACPALEMIGFKSNAIAHVPADALPARLRWLILTDNALTTLPASLGERPRLQKLMLAGNRLSTLPDALRGAPALELLRIAANCFEQLPAWLSALPRLKWLAWAGNPMTATLEAEALATAHACAVPAAALTPGARLGEGASGVIDAATWSHDGAKLPVAVKRFKGTVTSDGWPDSEMAACLAAGVHDALVPVHGPLADAAEGAHALVLGRLPDGVRALAAPPSFDSCTRDVYAADTHFSASIVRHFARQVAGAMAQLHARGLVHGDLYAHNLLRAGERVWLSDFGAAAFLPPSQPALHAGLRALDVRAFGVLLGEWLARVPADGAQALDALWALQTRCQEATADSGPGFDAITDLLSTP</sequence>
<comment type="caution">
    <text evidence="4">The sequence shown here is derived from an EMBL/GenBank/DDBJ whole genome shotgun (WGS) entry which is preliminary data.</text>
</comment>
<dbReference type="EMBL" id="JBHUEJ010000015">
    <property type="protein sequence ID" value="MFD1710384.1"/>
    <property type="molecule type" value="Genomic_DNA"/>
</dbReference>
<keyword evidence="2" id="KW-0677">Repeat</keyword>
<dbReference type="InterPro" id="IPR032675">
    <property type="entry name" value="LRR_dom_sf"/>
</dbReference>
<dbReference type="SUPFAM" id="SSF56112">
    <property type="entry name" value="Protein kinase-like (PK-like)"/>
    <property type="match status" value="1"/>
</dbReference>
<protein>
    <submittedName>
        <fullName evidence="4">Leucine-rich repeat-containing protein kinase family protein</fullName>
        <ecNumber evidence="4">2.7.-.-</ecNumber>
    </submittedName>
</protein>
<dbReference type="EC" id="2.7.-.-" evidence="4"/>
<dbReference type="PANTHER" id="PTHR48051">
    <property type="match status" value="1"/>
</dbReference>
<keyword evidence="5" id="KW-1185">Reference proteome</keyword>
<dbReference type="SMART" id="SM00369">
    <property type="entry name" value="LRR_TYP"/>
    <property type="match status" value="4"/>
</dbReference>
<dbReference type="Gene3D" id="3.80.10.10">
    <property type="entry name" value="Ribonuclease Inhibitor"/>
    <property type="match status" value="1"/>
</dbReference>
<dbReference type="PANTHER" id="PTHR48051:SF1">
    <property type="entry name" value="RAS SUPPRESSOR PROTEIN 1"/>
    <property type="match status" value="1"/>
</dbReference>
<gene>
    <name evidence="4" type="ORF">ACFSF0_07185</name>
</gene>
<dbReference type="InterPro" id="IPR000719">
    <property type="entry name" value="Prot_kinase_dom"/>
</dbReference>
<keyword evidence="4" id="KW-0808">Transferase</keyword>
<organism evidence="4 5">
    <name type="scientific">Ottowia flava</name>
    <dbReference type="NCBI Taxonomy" id="2675430"/>
    <lineage>
        <taxon>Bacteria</taxon>
        <taxon>Pseudomonadati</taxon>
        <taxon>Pseudomonadota</taxon>
        <taxon>Betaproteobacteria</taxon>
        <taxon>Burkholderiales</taxon>
        <taxon>Comamonadaceae</taxon>
        <taxon>Ottowia</taxon>
    </lineage>
</organism>
<keyword evidence="1" id="KW-0433">Leucine-rich repeat</keyword>
<evidence type="ECO:0000313" key="4">
    <source>
        <dbReference type="EMBL" id="MFD1710384.1"/>
    </source>
</evidence>
<evidence type="ECO:0000256" key="2">
    <source>
        <dbReference type="ARBA" id="ARBA00022737"/>
    </source>
</evidence>
<dbReference type="InterPro" id="IPR001611">
    <property type="entry name" value="Leu-rich_rpt"/>
</dbReference>
<name>A0ABW4KQN8_9BURK</name>
<keyword evidence="4" id="KW-0418">Kinase</keyword>
<dbReference type="Pfam" id="PF07714">
    <property type="entry name" value="PK_Tyr_Ser-Thr"/>
    <property type="match status" value="1"/>
</dbReference>
<dbReference type="SUPFAM" id="SSF52058">
    <property type="entry name" value="L domain-like"/>
    <property type="match status" value="1"/>
</dbReference>
<evidence type="ECO:0000259" key="3">
    <source>
        <dbReference type="PROSITE" id="PS50011"/>
    </source>
</evidence>
<accession>A0ABW4KQN8</accession>
<dbReference type="PROSITE" id="PS50011">
    <property type="entry name" value="PROTEIN_KINASE_DOM"/>
    <property type="match status" value="1"/>
</dbReference>
<dbReference type="InterPro" id="IPR050216">
    <property type="entry name" value="LRR_domain-containing"/>
</dbReference>
<dbReference type="Proteomes" id="UP001597304">
    <property type="component" value="Unassembled WGS sequence"/>
</dbReference>
<evidence type="ECO:0000313" key="5">
    <source>
        <dbReference type="Proteomes" id="UP001597304"/>
    </source>
</evidence>
<feature type="domain" description="Protein kinase" evidence="3">
    <location>
        <begin position="194"/>
        <end position="423"/>
    </location>
</feature>